<dbReference type="SUPFAM" id="SSF88659">
    <property type="entry name" value="Sigma3 and sigma4 domains of RNA polymerase sigma factors"/>
    <property type="match status" value="1"/>
</dbReference>
<keyword evidence="3" id="KW-0731">Sigma factor</keyword>
<dbReference type="InterPro" id="IPR013324">
    <property type="entry name" value="RNA_pol_sigma_r3/r4-like"/>
</dbReference>
<reference evidence="9" key="1">
    <citation type="journal article" date="2019" name="Int. J. Syst. Evol. Microbiol.">
        <title>The Global Catalogue of Microorganisms (GCM) 10K type strain sequencing project: providing services to taxonomists for standard genome sequencing and annotation.</title>
        <authorList>
            <consortium name="The Broad Institute Genomics Platform"/>
            <consortium name="The Broad Institute Genome Sequencing Center for Infectious Disease"/>
            <person name="Wu L."/>
            <person name="Ma J."/>
        </authorList>
    </citation>
    <scope>NUCLEOTIDE SEQUENCE [LARGE SCALE GENOMIC DNA]</scope>
    <source>
        <strain evidence="9">JCM 1405</strain>
    </source>
</reference>
<proteinExistence type="inferred from homology"/>
<dbReference type="Pfam" id="PF04542">
    <property type="entry name" value="Sigma70_r2"/>
    <property type="match status" value="1"/>
</dbReference>
<dbReference type="NCBIfam" id="TIGR02937">
    <property type="entry name" value="sigma70-ECF"/>
    <property type="match status" value="1"/>
</dbReference>
<dbReference type="InterPro" id="IPR039425">
    <property type="entry name" value="RNA_pol_sigma-70-like"/>
</dbReference>
<comment type="caution">
    <text evidence="8">The sequence shown here is derived from an EMBL/GenBank/DDBJ whole genome shotgun (WGS) entry which is preliminary data.</text>
</comment>
<dbReference type="PANTHER" id="PTHR43133">
    <property type="entry name" value="RNA POLYMERASE ECF-TYPE SIGMA FACTO"/>
    <property type="match status" value="1"/>
</dbReference>
<dbReference type="Pfam" id="PF08281">
    <property type="entry name" value="Sigma70_r4_2"/>
    <property type="match status" value="1"/>
</dbReference>
<dbReference type="Gene3D" id="1.10.1740.10">
    <property type="match status" value="1"/>
</dbReference>
<dbReference type="CDD" id="cd06171">
    <property type="entry name" value="Sigma70_r4"/>
    <property type="match status" value="1"/>
</dbReference>
<evidence type="ECO:0000259" key="7">
    <source>
        <dbReference type="Pfam" id="PF08281"/>
    </source>
</evidence>
<dbReference type="Gene3D" id="1.10.10.10">
    <property type="entry name" value="Winged helix-like DNA-binding domain superfamily/Winged helix DNA-binding domain"/>
    <property type="match status" value="1"/>
</dbReference>
<protein>
    <submittedName>
        <fullName evidence="8">RNA polymerase sigma factor</fullName>
    </submittedName>
</protein>
<dbReference type="InterPro" id="IPR014284">
    <property type="entry name" value="RNA_pol_sigma-70_dom"/>
</dbReference>
<dbReference type="Proteomes" id="UP001500339">
    <property type="component" value="Unassembled WGS sequence"/>
</dbReference>
<evidence type="ECO:0000256" key="2">
    <source>
        <dbReference type="ARBA" id="ARBA00023015"/>
    </source>
</evidence>
<dbReference type="SUPFAM" id="SSF88946">
    <property type="entry name" value="Sigma2 domain of RNA polymerase sigma factors"/>
    <property type="match status" value="1"/>
</dbReference>
<keyword evidence="4" id="KW-0238">DNA-binding</keyword>
<dbReference type="InterPro" id="IPR013325">
    <property type="entry name" value="RNA_pol_sigma_r2"/>
</dbReference>
<sequence>MINNQLEKLYIKYHRELYLYAFSLCRDHHLAQDLTSETFFKAILYIDDSVQYIKYWLFRVCKNLFLDYARKDKEFSNADGLEDILTIEETPLDKIIKNDEKRHLYNLVISLRPAYKEILILYYYCDFTLKEISETTGMTEGAAKTLLFRARKKLKTELEGKNEI</sequence>
<dbReference type="InterPro" id="IPR036388">
    <property type="entry name" value="WH-like_DNA-bd_sf"/>
</dbReference>
<evidence type="ECO:0000256" key="3">
    <source>
        <dbReference type="ARBA" id="ARBA00023082"/>
    </source>
</evidence>
<gene>
    <name evidence="8" type="ORF">GCM10008905_09980</name>
</gene>
<keyword evidence="5" id="KW-0804">Transcription</keyword>
<evidence type="ECO:0000259" key="6">
    <source>
        <dbReference type="Pfam" id="PF04542"/>
    </source>
</evidence>
<name>A0ABP3TY90_9CLOT</name>
<organism evidence="8 9">
    <name type="scientific">Clostridium malenominatum</name>
    <dbReference type="NCBI Taxonomy" id="1539"/>
    <lineage>
        <taxon>Bacteria</taxon>
        <taxon>Bacillati</taxon>
        <taxon>Bacillota</taxon>
        <taxon>Clostridia</taxon>
        <taxon>Eubacteriales</taxon>
        <taxon>Clostridiaceae</taxon>
        <taxon>Clostridium</taxon>
    </lineage>
</organism>
<evidence type="ECO:0000313" key="8">
    <source>
        <dbReference type="EMBL" id="GAA0720606.1"/>
    </source>
</evidence>
<evidence type="ECO:0000256" key="1">
    <source>
        <dbReference type="ARBA" id="ARBA00010641"/>
    </source>
</evidence>
<dbReference type="InterPro" id="IPR007627">
    <property type="entry name" value="RNA_pol_sigma70_r2"/>
</dbReference>
<evidence type="ECO:0000256" key="4">
    <source>
        <dbReference type="ARBA" id="ARBA00023125"/>
    </source>
</evidence>
<comment type="similarity">
    <text evidence="1">Belongs to the sigma-70 factor family. ECF subfamily.</text>
</comment>
<accession>A0ABP3TY90</accession>
<dbReference type="RefSeq" id="WP_343767324.1">
    <property type="nucleotide sequence ID" value="NZ_BAAACF010000001.1"/>
</dbReference>
<dbReference type="PANTHER" id="PTHR43133:SF52">
    <property type="entry name" value="ECF RNA POLYMERASE SIGMA FACTOR SIGL"/>
    <property type="match status" value="1"/>
</dbReference>
<dbReference type="InterPro" id="IPR013249">
    <property type="entry name" value="RNA_pol_sigma70_r4_t2"/>
</dbReference>
<evidence type="ECO:0000256" key="5">
    <source>
        <dbReference type="ARBA" id="ARBA00023163"/>
    </source>
</evidence>
<dbReference type="EMBL" id="BAAACF010000001">
    <property type="protein sequence ID" value="GAA0720606.1"/>
    <property type="molecule type" value="Genomic_DNA"/>
</dbReference>
<evidence type="ECO:0000313" key="9">
    <source>
        <dbReference type="Proteomes" id="UP001500339"/>
    </source>
</evidence>
<keyword evidence="9" id="KW-1185">Reference proteome</keyword>
<feature type="domain" description="RNA polymerase sigma-70 region 2" evidence="6">
    <location>
        <begin position="9"/>
        <end position="73"/>
    </location>
</feature>
<feature type="domain" description="RNA polymerase sigma factor 70 region 4 type 2" evidence="7">
    <location>
        <begin position="104"/>
        <end position="154"/>
    </location>
</feature>
<keyword evidence="2" id="KW-0805">Transcription regulation</keyword>